<keyword evidence="7" id="KW-0614">Plasmid</keyword>
<reference evidence="7" key="1">
    <citation type="submission" date="2021-04" db="EMBL/GenBank/DDBJ databases">
        <title>Complete Genome Sequences of Macrococcus spp. from dog and cattle.</title>
        <authorList>
            <person name="Schwendener S."/>
            <person name="Perreten V."/>
        </authorList>
    </citation>
    <scope>NUCLEOTIDE SEQUENCE</scope>
    <source>
        <strain evidence="7">Epi0143-OL</strain>
        <plasmid evidence="7">pEpi0143-OL-6</plasmid>
    </source>
</reference>
<protein>
    <recommendedName>
        <fullName evidence="3">Replication initiation protein</fullName>
    </recommendedName>
</protein>
<comment type="function">
    <text evidence="1">This protein is probably a specific topoisomerase involved in initiating replication. This protein is specifically required and may be rate-limiting for replication of the plasmid in vivo.</text>
</comment>
<evidence type="ECO:0000256" key="1">
    <source>
        <dbReference type="ARBA" id="ARBA00002548"/>
    </source>
</evidence>
<dbReference type="EMBL" id="CP073815">
    <property type="protein sequence ID" value="UTH14973.1"/>
    <property type="molecule type" value="Genomic_DNA"/>
</dbReference>
<dbReference type="KEGG" id="mequ:KFV11_11635"/>
<accession>A0A9Q9BNV2</accession>
<evidence type="ECO:0000313" key="7">
    <source>
        <dbReference type="EMBL" id="UTH14973.1"/>
    </source>
</evidence>
<dbReference type="RefSeq" id="WP_254250649.1">
    <property type="nucleotide sequence ID" value="NZ_CP073815.1"/>
</dbReference>
<dbReference type="Pfam" id="PF22477">
    <property type="entry name" value="RepD-like_N"/>
    <property type="match status" value="1"/>
</dbReference>
<evidence type="ECO:0000259" key="6">
    <source>
        <dbReference type="Pfam" id="PF22477"/>
    </source>
</evidence>
<keyword evidence="7" id="KW-0396">Initiation factor</keyword>
<keyword evidence="4" id="KW-0235">DNA replication</keyword>
<evidence type="ECO:0000256" key="2">
    <source>
        <dbReference type="ARBA" id="ARBA00008374"/>
    </source>
</evidence>
<feature type="domain" description="Replication initiation protein-like C-terminal" evidence="5">
    <location>
        <begin position="128"/>
        <end position="273"/>
    </location>
</feature>
<sequence length="296" mass="35364">MAEDENKAVELTGLSNSRLSVQTTTTPLPKISFDRMTLIGDLNKDKSQYMADLLGNSPFVHLWNCLTHKFEGQIFTDKVYIEHDRFKADAWDRRNFRVEFNPNNLNDDEIDWLKKNIFITLDNVGFTRLDLAFDFEEDLSDYFVMSDKAVKKNVHYGLDGKVETKYFGARDSDRYIRIYNKKQERKDNADIDLSFEHLWRFEIELKRSRVDEWNNCFEDMHILKPAWTTIEKINERAIICMLLSHENEWGKLARHTKYKYRKLIKEISDIDLTDLMKMSLEKVENNLQKQIDFWLY</sequence>
<gene>
    <name evidence="7" type="ORF">KFV11_11635</name>
</gene>
<dbReference type="GO" id="GO:0006260">
    <property type="term" value="P:DNA replication"/>
    <property type="evidence" value="ECO:0007669"/>
    <property type="project" value="UniProtKB-KW"/>
</dbReference>
<dbReference type="Pfam" id="PF02486">
    <property type="entry name" value="Rep_trans"/>
    <property type="match status" value="1"/>
</dbReference>
<feature type="domain" description="Replication initiation protein N-terminal" evidence="6">
    <location>
        <begin position="35"/>
        <end position="118"/>
    </location>
</feature>
<proteinExistence type="inferred from homology"/>
<keyword evidence="7" id="KW-0648">Protein biosynthesis</keyword>
<dbReference type="InterPro" id="IPR003491">
    <property type="entry name" value="REP-like_C"/>
</dbReference>
<evidence type="ECO:0000313" key="8">
    <source>
        <dbReference type="Proteomes" id="UP001057381"/>
    </source>
</evidence>
<dbReference type="Proteomes" id="UP001057381">
    <property type="component" value="Plasmid pEpi0143-OL-6"/>
</dbReference>
<dbReference type="InterPro" id="IPR054456">
    <property type="entry name" value="RepD-like_N"/>
</dbReference>
<organism evidence="7 8">
    <name type="scientific">Macrococcus equipercicus</name>
    <dbReference type="NCBI Taxonomy" id="69967"/>
    <lineage>
        <taxon>Bacteria</taxon>
        <taxon>Bacillati</taxon>
        <taxon>Bacillota</taxon>
        <taxon>Bacilli</taxon>
        <taxon>Bacillales</taxon>
        <taxon>Staphylococcaceae</taxon>
        <taxon>Macrococcus</taxon>
    </lineage>
</organism>
<comment type="similarity">
    <text evidence="2">Belongs to the plasmid replication initiation factor family.</text>
</comment>
<evidence type="ECO:0000256" key="4">
    <source>
        <dbReference type="ARBA" id="ARBA00022705"/>
    </source>
</evidence>
<dbReference type="AlphaFoldDB" id="A0A9Q9BNV2"/>
<geneLocation type="plasmid" evidence="7 8">
    <name>pEpi0143-OL-6</name>
</geneLocation>
<name>A0A9Q9BNV2_9STAP</name>
<dbReference type="GO" id="GO:0003743">
    <property type="term" value="F:translation initiation factor activity"/>
    <property type="evidence" value="ECO:0007669"/>
    <property type="project" value="UniProtKB-KW"/>
</dbReference>
<evidence type="ECO:0000256" key="3">
    <source>
        <dbReference type="ARBA" id="ARBA00019152"/>
    </source>
</evidence>
<evidence type="ECO:0000259" key="5">
    <source>
        <dbReference type="Pfam" id="PF02486"/>
    </source>
</evidence>